<keyword evidence="2" id="KW-0677">Repeat</keyword>
<dbReference type="GO" id="GO:0097367">
    <property type="term" value="F:carbohydrate derivative binding"/>
    <property type="evidence" value="ECO:0007669"/>
    <property type="project" value="InterPro"/>
</dbReference>
<dbReference type="InterPro" id="IPR000644">
    <property type="entry name" value="CBS_dom"/>
</dbReference>
<feature type="site" description="Catalytically relevant" evidence="6">
    <location>
        <position position="53"/>
    </location>
</feature>
<dbReference type="GO" id="GO:1901135">
    <property type="term" value="P:carbohydrate derivative metabolic process"/>
    <property type="evidence" value="ECO:0007669"/>
    <property type="project" value="InterPro"/>
</dbReference>
<dbReference type="Pfam" id="PF01380">
    <property type="entry name" value="SIS"/>
    <property type="match status" value="1"/>
</dbReference>
<keyword evidence="5" id="KW-0479">Metal-binding</keyword>
<keyword evidence="5" id="KW-0862">Zinc</keyword>
<dbReference type="InterPro" id="IPR046348">
    <property type="entry name" value="SIS_dom_sf"/>
</dbReference>
<keyword evidence="3 7" id="KW-0129">CBS domain</keyword>
<gene>
    <name evidence="10" type="ORF">EBV32_01570</name>
</gene>
<evidence type="ECO:0000256" key="2">
    <source>
        <dbReference type="ARBA" id="ARBA00022737"/>
    </source>
</evidence>
<dbReference type="SUPFAM" id="SSF53697">
    <property type="entry name" value="SIS domain"/>
    <property type="match status" value="1"/>
</dbReference>
<feature type="binding site" evidence="5">
    <location>
        <position position="76"/>
    </location>
    <ligand>
        <name>Zn(2+)</name>
        <dbReference type="ChEBI" id="CHEBI:29105"/>
    </ligand>
</feature>
<reference evidence="10" key="1">
    <citation type="submission" date="2018-10" db="EMBL/GenBank/DDBJ databases">
        <title>Iterative Subtractive Binning of Freshwater Chronoseries Metagenomes Recovers Nearly Complete Genomes from over Four Hundred Novel Species.</title>
        <authorList>
            <person name="Rodriguez-R L.M."/>
            <person name="Tsementzi D."/>
            <person name="Luo C."/>
            <person name="Konstantinidis K.T."/>
        </authorList>
    </citation>
    <scope>NUCLEOTIDE SEQUENCE</scope>
    <source>
        <strain evidence="10">WB7_6_001</strain>
    </source>
</reference>
<evidence type="ECO:0000313" key="11">
    <source>
        <dbReference type="Proteomes" id="UP000713222"/>
    </source>
</evidence>
<evidence type="ECO:0000256" key="4">
    <source>
        <dbReference type="PIRNR" id="PIRNR004692"/>
    </source>
</evidence>
<dbReference type="Gene3D" id="3.40.50.10490">
    <property type="entry name" value="Glucose-6-phosphate isomerase like protein, domain 1"/>
    <property type="match status" value="1"/>
</dbReference>
<dbReference type="InterPro" id="IPR001347">
    <property type="entry name" value="SIS_dom"/>
</dbReference>
<dbReference type="PANTHER" id="PTHR42745">
    <property type="match status" value="1"/>
</dbReference>
<evidence type="ECO:0000256" key="1">
    <source>
        <dbReference type="ARBA" id="ARBA00008165"/>
    </source>
</evidence>
<name>A0A964XRX1_9PROT</name>
<evidence type="ECO:0000256" key="7">
    <source>
        <dbReference type="PROSITE-ProRule" id="PRU00703"/>
    </source>
</evidence>
<evidence type="ECO:0000256" key="3">
    <source>
        <dbReference type="ARBA" id="ARBA00023122"/>
    </source>
</evidence>
<evidence type="ECO:0000259" key="9">
    <source>
        <dbReference type="PROSITE" id="PS51464"/>
    </source>
</evidence>
<accession>A0A964XRX1</accession>
<comment type="caution">
    <text evidence="10">The sequence shown here is derived from an EMBL/GenBank/DDBJ whole genome shotgun (WGS) entry which is preliminary data.</text>
</comment>
<dbReference type="Proteomes" id="UP000713222">
    <property type="component" value="Unassembled WGS sequence"/>
</dbReference>
<dbReference type="InterPro" id="IPR050986">
    <property type="entry name" value="GutQ/KpsF_isomerases"/>
</dbReference>
<evidence type="ECO:0000313" key="10">
    <source>
        <dbReference type="EMBL" id="NBN87767.1"/>
    </source>
</evidence>
<comment type="similarity">
    <text evidence="1 4">Belongs to the SIS family. GutQ/KpsF subfamily.</text>
</comment>
<evidence type="ECO:0000256" key="5">
    <source>
        <dbReference type="PIRSR" id="PIRSR004692-2"/>
    </source>
</evidence>
<protein>
    <submittedName>
        <fullName evidence="10">KpsF/GutQ family sugar-phosphate isomerase</fullName>
    </submittedName>
</protein>
<dbReference type="InterPro" id="IPR046342">
    <property type="entry name" value="CBS_dom_sf"/>
</dbReference>
<keyword evidence="10" id="KW-0413">Isomerase</keyword>
<dbReference type="Gene3D" id="3.10.580.10">
    <property type="entry name" value="CBS-domain"/>
    <property type="match status" value="1"/>
</dbReference>
<dbReference type="CDD" id="cd05014">
    <property type="entry name" value="SIS_Kpsf"/>
    <property type="match status" value="1"/>
</dbReference>
<dbReference type="PROSITE" id="PS51371">
    <property type="entry name" value="CBS"/>
    <property type="match status" value="1"/>
</dbReference>
<evidence type="ECO:0000259" key="8">
    <source>
        <dbReference type="PROSITE" id="PS51371"/>
    </source>
</evidence>
<feature type="domain" description="SIS" evidence="9">
    <location>
        <begin position="35"/>
        <end position="178"/>
    </location>
</feature>
<dbReference type="EMBL" id="RGET01000012">
    <property type="protein sequence ID" value="NBN87767.1"/>
    <property type="molecule type" value="Genomic_DNA"/>
</dbReference>
<dbReference type="Pfam" id="PF00571">
    <property type="entry name" value="CBS"/>
    <property type="match status" value="2"/>
</dbReference>
<sequence length="319" mass="35020">MIQNQKIKFAKEVIFQEINALKKLSKSYNANFTKAIDLIQKCKGKIICVGMGKSGHIIRKISATLSSVGVPSVYLHPSEAAHGDLGACNPKQDCFLIMSYSGNTDELKSILNYAHKFKMPIIGVASKENSTLINASTIKIVLPKVKEAGLDIVPTSSTSMLLAWGDSVAITLMKLNKFSKEKFAVYHPSGALGKQLTRVKDIMIKRSEVPFINEKASVKNAVIQITKKTYGCVLVVNKSKKVTGIITDGDIRRSIHKKNFLEKTAKEVMTKQPKMISENTLAGSALDIMNKKKITSLIVKGKNNNYGLIHIHSLISFGV</sequence>
<dbReference type="CDD" id="cd04604">
    <property type="entry name" value="CBS_pair_SIS_assoc"/>
    <property type="match status" value="1"/>
</dbReference>
<evidence type="ECO:0000256" key="6">
    <source>
        <dbReference type="PIRSR" id="PIRSR004692-3"/>
    </source>
</evidence>
<dbReference type="PROSITE" id="PS51464">
    <property type="entry name" value="SIS"/>
    <property type="match status" value="1"/>
</dbReference>
<dbReference type="GO" id="GO:0046872">
    <property type="term" value="F:metal ion binding"/>
    <property type="evidence" value="ECO:0007669"/>
    <property type="project" value="UniProtKB-KW"/>
</dbReference>
<dbReference type="PIRSF" id="PIRSF004692">
    <property type="entry name" value="KdsD_KpsF"/>
    <property type="match status" value="1"/>
</dbReference>
<dbReference type="NCBIfam" id="TIGR00393">
    <property type="entry name" value="kpsF"/>
    <property type="match status" value="1"/>
</dbReference>
<dbReference type="InterPro" id="IPR035474">
    <property type="entry name" value="SIS_Kpsf"/>
</dbReference>
<feature type="site" description="Catalytically relevant" evidence="6">
    <location>
        <position position="106"/>
    </location>
</feature>
<dbReference type="GO" id="GO:0016853">
    <property type="term" value="F:isomerase activity"/>
    <property type="evidence" value="ECO:0007669"/>
    <property type="project" value="UniProtKB-KW"/>
</dbReference>
<feature type="site" description="Catalytically relevant" evidence="6">
    <location>
        <position position="187"/>
    </location>
</feature>
<dbReference type="PANTHER" id="PTHR42745:SF1">
    <property type="entry name" value="ARABINOSE 5-PHOSPHATE ISOMERASE KDSD"/>
    <property type="match status" value="1"/>
</dbReference>
<dbReference type="GO" id="GO:0005975">
    <property type="term" value="P:carbohydrate metabolic process"/>
    <property type="evidence" value="ECO:0007669"/>
    <property type="project" value="InterPro"/>
</dbReference>
<organism evidence="10 11">
    <name type="scientific">Candidatus Fonsibacter lacus</name>
    <dbReference type="NCBI Taxonomy" id="2576439"/>
    <lineage>
        <taxon>Bacteria</taxon>
        <taxon>Pseudomonadati</taxon>
        <taxon>Pseudomonadota</taxon>
        <taxon>Alphaproteobacteria</taxon>
        <taxon>Candidatus Pelagibacterales</taxon>
        <taxon>Candidatus Pelagibacterales incertae sedis</taxon>
        <taxon>Candidatus Fonsibacter</taxon>
    </lineage>
</organism>
<feature type="site" description="Catalytically relevant" evidence="6">
    <location>
        <position position="147"/>
    </location>
</feature>
<proteinExistence type="inferred from homology"/>
<dbReference type="AlphaFoldDB" id="A0A964XRX1"/>
<feature type="domain" description="CBS" evidence="8">
    <location>
        <begin position="203"/>
        <end position="263"/>
    </location>
</feature>
<dbReference type="InterPro" id="IPR004800">
    <property type="entry name" value="KdsD/KpsF-type"/>
</dbReference>